<dbReference type="GO" id="GO:0005829">
    <property type="term" value="C:cytosol"/>
    <property type="evidence" value="ECO:0007669"/>
    <property type="project" value="TreeGrafter"/>
</dbReference>
<dbReference type="AlphaFoldDB" id="A0A9D1IAQ1"/>
<dbReference type="PANTHER" id="PTHR10000:SF25">
    <property type="entry name" value="PHOSPHATASE YKRA-RELATED"/>
    <property type="match status" value="1"/>
</dbReference>
<dbReference type="PANTHER" id="PTHR10000">
    <property type="entry name" value="PHOSPHOSERINE PHOSPHATASE"/>
    <property type="match status" value="1"/>
</dbReference>
<dbReference type="SFLD" id="SFLDS00003">
    <property type="entry name" value="Haloacid_Dehalogenase"/>
    <property type="match status" value="1"/>
</dbReference>
<reference evidence="1" key="1">
    <citation type="submission" date="2020-10" db="EMBL/GenBank/DDBJ databases">
        <authorList>
            <person name="Gilroy R."/>
        </authorList>
    </citation>
    <scope>NUCLEOTIDE SEQUENCE</scope>
    <source>
        <strain evidence="1">ChiHcec3-11533</strain>
    </source>
</reference>
<dbReference type="InterPro" id="IPR023214">
    <property type="entry name" value="HAD_sf"/>
</dbReference>
<dbReference type="SUPFAM" id="SSF56784">
    <property type="entry name" value="HAD-like"/>
    <property type="match status" value="1"/>
</dbReference>
<organism evidence="1 2">
    <name type="scientific">Candidatus Pullichristensenella excrementigallinarum</name>
    <dbReference type="NCBI Taxonomy" id="2840907"/>
    <lineage>
        <taxon>Bacteria</taxon>
        <taxon>Bacillati</taxon>
        <taxon>Bacillota</taxon>
        <taxon>Clostridia</taxon>
        <taxon>Candidatus Pullichristensenella</taxon>
    </lineage>
</organism>
<reference evidence="1" key="2">
    <citation type="journal article" date="2021" name="PeerJ">
        <title>Extensive microbial diversity within the chicken gut microbiome revealed by metagenomics and culture.</title>
        <authorList>
            <person name="Gilroy R."/>
            <person name="Ravi A."/>
            <person name="Getino M."/>
            <person name="Pursley I."/>
            <person name="Horton D.L."/>
            <person name="Alikhan N.F."/>
            <person name="Baker D."/>
            <person name="Gharbi K."/>
            <person name="Hall N."/>
            <person name="Watson M."/>
            <person name="Adriaenssens E.M."/>
            <person name="Foster-Nyarko E."/>
            <person name="Jarju S."/>
            <person name="Secka A."/>
            <person name="Antonio M."/>
            <person name="Oren A."/>
            <person name="Chaudhuri R.R."/>
            <person name="La Ragione R."/>
            <person name="Hildebrand F."/>
            <person name="Pallen M.J."/>
        </authorList>
    </citation>
    <scope>NUCLEOTIDE SEQUENCE</scope>
    <source>
        <strain evidence="1">ChiHcec3-11533</strain>
    </source>
</reference>
<dbReference type="GO" id="GO:0016791">
    <property type="term" value="F:phosphatase activity"/>
    <property type="evidence" value="ECO:0007669"/>
    <property type="project" value="TreeGrafter"/>
</dbReference>
<dbReference type="InterPro" id="IPR036412">
    <property type="entry name" value="HAD-like_sf"/>
</dbReference>
<sequence length="263" mass="28925">MIRAIFLDLDGTLLHPETHAIPPEALAALLRAREANVRLAVATGRNRADTRFLDRQMSFDAYVTINGQYCLEGETVVFRRPIPRSDMEIVYRLLQTQQMACGFSHADGVFCNRIDEWVLRVYRTANMPLPPVLPLEAILGREIYQVQPYVPVGGAKVLLDAVPGLESARWSPDFVDVYPRGGGKRGGLAAICALWGIPPEEVLAIGDGENDLSMLQYAGVGVAMGNAAPEIQRRADWVTSRVEQGGVARAIRHFLPELFSGDA</sequence>
<dbReference type="Proteomes" id="UP000824072">
    <property type="component" value="Unassembled WGS sequence"/>
</dbReference>
<comment type="caution">
    <text evidence="1">The sequence shown here is derived from an EMBL/GenBank/DDBJ whole genome shotgun (WGS) entry which is preliminary data.</text>
</comment>
<gene>
    <name evidence="1" type="ORF">IAB02_05025</name>
</gene>
<dbReference type="Gene3D" id="3.30.1240.10">
    <property type="match status" value="1"/>
</dbReference>
<name>A0A9D1IAQ1_9FIRM</name>
<evidence type="ECO:0000313" key="1">
    <source>
        <dbReference type="EMBL" id="HIU33905.1"/>
    </source>
</evidence>
<dbReference type="SFLD" id="SFLDG01140">
    <property type="entry name" value="C2.B:_Phosphomannomutase_and_P"/>
    <property type="match status" value="1"/>
</dbReference>
<dbReference type="Pfam" id="PF08282">
    <property type="entry name" value="Hydrolase_3"/>
    <property type="match status" value="1"/>
</dbReference>
<accession>A0A9D1IAQ1</accession>
<proteinExistence type="predicted"/>
<dbReference type="EMBL" id="DVMU01000112">
    <property type="protein sequence ID" value="HIU33905.1"/>
    <property type="molecule type" value="Genomic_DNA"/>
</dbReference>
<dbReference type="GO" id="GO:0000287">
    <property type="term" value="F:magnesium ion binding"/>
    <property type="evidence" value="ECO:0007669"/>
    <property type="project" value="TreeGrafter"/>
</dbReference>
<dbReference type="PROSITE" id="PS01229">
    <property type="entry name" value="COF_2"/>
    <property type="match status" value="1"/>
</dbReference>
<protein>
    <submittedName>
        <fullName evidence="1">HAD family phosphatase</fullName>
    </submittedName>
</protein>
<dbReference type="Gene3D" id="3.40.50.1000">
    <property type="entry name" value="HAD superfamily/HAD-like"/>
    <property type="match status" value="1"/>
</dbReference>
<evidence type="ECO:0000313" key="2">
    <source>
        <dbReference type="Proteomes" id="UP000824072"/>
    </source>
</evidence>